<dbReference type="InterPro" id="IPR012319">
    <property type="entry name" value="FPG_cat"/>
</dbReference>
<proteinExistence type="predicted"/>
<reference evidence="6 7" key="1">
    <citation type="submission" date="2021-06" db="EMBL/GenBank/DDBJ databases">
        <title>Bacillus sp. RD4P76, an endophyte from a halophyte.</title>
        <authorList>
            <person name="Sun J.-Q."/>
        </authorList>
    </citation>
    <scope>NUCLEOTIDE SEQUENCE [LARGE SCALE GENOMIC DNA]</scope>
    <source>
        <strain evidence="6 7">CGMCC 1.15917</strain>
    </source>
</reference>
<evidence type="ECO:0000313" key="7">
    <source>
        <dbReference type="Proteomes" id="UP000784880"/>
    </source>
</evidence>
<evidence type="ECO:0000256" key="1">
    <source>
        <dbReference type="ARBA" id="ARBA00016240"/>
    </source>
</evidence>
<dbReference type="PANTHER" id="PTHR22993:SF9">
    <property type="entry name" value="FORMAMIDOPYRIMIDINE-DNA GLYCOSYLASE"/>
    <property type="match status" value="1"/>
</dbReference>
<comment type="caution">
    <text evidence="6">The sequence shown here is derived from an EMBL/GenBank/DDBJ whole genome shotgun (WGS) entry which is preliminary data.</text>
</comment>
<keyword evidence="7" id="KW-1185">Reference proteome</keyword>
<accession>A0ABS6JMW8</accession>
<dbReference type="InterPro" id="IPR000214">
    <property type="entry name" value="Znf_DNA_glyclase/AP_lyase"/>
</dbReference>
<protein>
    <recommendedName>
        <fullName evidence="1">Formamidopyrimidine-DNA glycosylase</fullName>
    </recommendedName>
    <alternativeName>
        <fullName evidence="2">DNA-(apurinic or apyrimidinic site) lyase MutM</fullName>
    </alternativeName>
</protein>
<evidence type="ECO:0000259" key="4">
    <source>
        <dbReference type="PROSITE" id="PS51066"/>
    </source>
</evidence>
<name>A0ABS6JMW8_9BACI</name>
<keyword evidence="6" id="KW-0255">Endonuclease</keyword>
<dbReference type="Pfam" id="PF06831">
    <property type="entry name" value="H2TH"/>
    <property type="match status" value="1"/>
</dbReference>
<keyword evidence="6" id="KW-0540">Nuclease</keyword>
<organism evidence="6 7">
    <name type="scientific">Evansella tamaricis</name>
    <dbReference type="NCBI Taxonomy" id="2069301"/>
    <lineage>
        <taxon>Bacteria</taxon>
        <taxon>Bacillati</taxon>
        <taxon>Bacillota</taxon>
        <taxon>Bacilli</taxon>
        <taxon>Bacillales</taxon>
        <taxon>Bacillaceae</taxon>
        <taxon>Evansella</taxon>
    </lineage>
</organism>
<dbReference type="EMBL" id="JAHQCS010000169">
    <property type="protein sequence ID" value="MBU9714187.1"/>
    <property type="molecule type" value="Genomic_DNA"/>
</dbReference>
<dbReference type="SMART" id="SM01232">
    <property type="entry name" value="H2TH"/>
    <property type="match status" value="1"/>
</dbReference>
<keyword evidence="3" id="KW-0863">Zinc-finger</keyword>
<keyword evidence="3" id="KW-0479">Metal-binding</keyword>
<keyword evidence="6" id="KW-0378">Hydrolase</keyword>
<feature type="domain" description="Formamidopyrimidine-DNA glycosylase catalytic" evidence="5">
    <location>
        <begin position="2"/>
        <end position="112"/>
    </location>
</feature>
<dbReference type="PANTHER" id="PTHR22993">
    <property type="entry name" value="FORMAMIDOPYRIMIDINE-DNA GLYCOSYLASE"/>
    <property type="match status" value="1"/>
</dbReference>
<dbReference type="GO" id="GO:0004519">
    <property type="term" value="F:endonuclease activity"/>
    <property type="evidence" value="ECO:0007669"/>
    <property type="project" value="UniProtKB-KW"/>
</dbReference>
<gene>
    <name evidence="6" type="ORF">KS419_20835</name>
</gene>
<dbReference type="InterPro" id="IPR010663">
    <property type="entry name" value="Znf_FPG/IleRS"/>
</dbReference>
<dbReference type="SMART" id="SM00898">
    <property type="entry name" value="Fapy_DNA_glyco"/>
    <property type="match status" value="1"/>
</dbReference>
<evidence type="ECO:0000259" key="5">
    <source>
        <dbReference type="PROSITE" id="PS51068"/>
    </source>
</evidence>
<keyword evidence="3" id="KW-0862">Zinc</keyword>
<dbReference type="PROSITE" id="PS51066">
    <property type="entry name" value="ZF_FPG_2"/>
    <property type="match status" value="1"/>
</dbReference>
<dbReference type="Pfam" id="PF01149">
    <property type="entry name" value="Fapy_DNA_glyco"/>
    <property type="match status" value="1"/>
</dbReference>
<dbReference type="PROSITE" id="PS51068">
    <property type="entry name" value="FPG_CAT"/>
    <property type="match status" value="1"/>
</dbReference>
<feature type="domain" description="FPG-type" evidence="4">
    <location>
        <begin position="235"/>
        <end position="269"/>
    </location>
</feature>
<evidence type="ECO:0000313" key="6">
    <source>
        <dbReference type="EMBL" id="MBU9714187.1"/>
    </source>
</evidence>
<dbReference type="InterPro" id="IPR015886">
    <property type="entry name" value="H2TH_FPG"/>
</dbReference>
<evidence type="ECO:0000256" key="2">
    <source>
        <dbReference type="ARBA" id="ARBA00030638"/>
    </source>
</evidence>
<evidence type="ECO:0000256" key="3">
    <source>
        <dbReference type="PROSITE-ProRule" id="PRU00391"/>
    </source>
</evidence>
<sequence>MPELPEMENYKKLLSNRIVGKTIDFVEVTREKTVNLPLSQFTSEVVNCRIVGIERRAKYLIFQLNSGKNLVVHLMLGGLIYLGTDQDAPDRTKQVTLSIGSMKLYFIGLRLGFLHLLSRQELISLVQDLGPEPLDASFTLPVYQDVVKKKRGILKTTLLNQKVLSGIGNLYSDEICYHAMVLPGRKISDLNEQEKITVYHSMKTVLQRGIQLGGYMDTPVFKGDTLTGQYNDHCYVYDREGESCQRCHGTIVKVEISSRKSFYCPQCQK</sequence>
<dbReference type="Pfam" id="PF06827">
    <property type="entry name" value="zf-FPG_IleRS"/>
    <property type="match status" value="1"/>
</dbReference>
<dbReference type="Proteomes" id="UP000784880">
    <property type="component" value="Unassembled WGS sequence"/>
</dbReference>
<dbReference type="RefSeq" id="WP_217068546.1">
    <property type="nucleotide sequence ID" value="NZ_JAHQCS010000169.1"/>
</dbReference>